<organism evidence="3 4">
    <name type="scientific">Nematostella vectensis</name>
    <name type="common">Starlet sea anemone</name>
    <dbReference type="NCBI Taxonomy" id="45351"/>
    <lineage>
        <taxon>Eukaryota</taxon>
        <taxon>Metazoa</taxon>
        <taxon>Cnidaria</taxon>
        <taxon>Anthozoa</taxon>
        <taxon>Hexacorallia</taxon>
        <taxon>Actiniaria</taxon>
        <taxon>Edwardsiidae</taxon>
        <taxon>Nematostella</taxon>
    </lineage>
</organism>
<evidence type="ECO:0000259" key="2">
    <source>
        <dbReference type="Pfam" id="PF02836"/>
    </source>
</evidence>
<keyword evidence="4" id="KW-1185">Reference proteome</keyword>
<evidence type="ECO:0000313" key="4">
    <source>
        <dbReference type="Proteomes" id="UP000001593"/>
    </source>
</evidence>
<dbReference type="AlphaFoldDB" id="A7T3Q0"/>
<sequence length="131" mass="15114">QARLSDVIMFNRYYGWYADFGGTQLISRQLERDLRAFHEKYNKPVIMAEYGADTIAGLHSVGVTGGCVETIQQYFPVFDKLRKEFFVGEMIWNFADFNTAQDAKRVAGNKKGIFTRARQPKAAAFILRQRY</sequence>
<feature type="non-terminal residue" evidence="3">
    <location>
        <position position="131"/>
    </location>
</feature>
<evidence type="ECO:0000313" key="3">
    <source>
        <dbReference type="EMBL" id="EDO29416.1"/>
    </source>
</evidence>
<proteinExistence type="inferred from homology"/>
<dbReference type="Proteomes" id="UP000001593">
    <property type="component" value="Unassembled WGS sequence"/>
</dbReference>
<dbReference type="Pfam" id="PF02836">
    <property type="entry name" value="Glyco_hydro_2_C"/>
    <property type="match status" value="1"/>
</dbReference>
<evidence type="ECO:0000256" key="1">
    <source>
        <dbReference type="ARBA" id="ARBA00007401"/>
    </source>
</evidence>
<dbReference type="InParanoid" id="A7T3Q0"/>
<dbReference type="OMA" id="RERWETK"/>
<protein>
    <recommendedName>
        <fullName evidence="2">Glycoside hydrolase family 2 catalytic domain-containing protein</fullName>
    </recommendedName>
</protein>
<dbReference type="PANTHER" id="PTHR10066:SF67">
    <property type="entry name" value="BETA-GLUCURONIDASE"/>
    <property type="match status" value="1"/>
</dbReference>
<reference evidence="3 4" key="1">
    <citation type="journal article" date="2007" name="Science">
        <title>Sea anemone genome reveals ancestral eumetazoan gene repertoire and genomic organization.</title>
        <authorList>
            <person name="Putnam N.H."/>
            <person name="Srivastava M."/>
            <person name="Hellsten U."/>
            <person name="Dirks B."/>
            <person name="Chapman J."/>
            <person name="Salamov A."/>
            <person name="Terry A."/>
            <person name="Shapiro H."/>
            <person name="Lindquist E."/>
            <person name="Kapitonov V.V."/>
            <person name="Jurka J."/>
            <person name="Genikhovich G."/>
            <person name="Grigoriev I.V."/>
            <person name="Lucas S.M."/>
            <person name="Steele R.E."/>
            <person name="Finnerty J.R."/>
            <person name="Technau U."/>
            <person name="Martindale M.Q."/>
            <person name="Rokhsar D.S."/>
        </authorList>
    </citation>
    <scope>NUCLEOTIDE SEQUENCE [LARGE SCALE GENOMIC DNA]</scope>
    <source>
        <strain evidence="4">CH2 X CH6</strain>
    </source>
</reference>
<accession>A7T3Q0</accession>
<dbReference type="PhylomeDB" id="A7T3Q0"/>
<dbReference type="eggNOG" id="KOG2024">
    <property type="taxonomic scope" value="Eukaryota"/>
</dbReference>
<dbReference type="EMBL" id="DS470583">
    <property type="protein sequence ID" value="EDO29416.1"/>
    <property type="molecule type" value="Genomic_DNA"/>
</dbReference>
<gene>
    <name evidence="3" type="ORF">NEMVEDRAFT_v1g6962</name>
</gene>
<feature type="non-terminal residue" evidence="3">
    <location>
        <position position="1"/>
    </location>
</feature>
<dbReference type="SUPFAM" id="SSF51445">
    <property type="entry name" value="(Trans)glycosidases"/>
    <property type="match status" value="1"/>
</dbReference>
<dbReference type="GO" id="GO:0005975">
    <property type="term" value="P:carbohydrate metabolic process"/>
    <property type="evidence" value="ECO:0007669"/>
    <property type="project" value="InterPro"/>
</dbReference>
<dbReference type="STRING" id="45351.A7T3Q0"/>
<feature type="domain" description="Glycoside hydrolase family 2 catalytic" evidence="2">
    <location>
        <begin position="4"/>
        <end position="131"/>
    </location>
</feature>
<dbReference type="Gene3D" id="3.20.20.80">
    <property type="entry name" value="Glycosidases"/>
    <property type="match status" value="1"/>
</dbReference>
<dbReference type="PANTHER" id="PTHR10066">
    <property type="entry name" value="BETA-GLUCURONIDASE"/>
    <property type="match status" value="1"/>
</dbReference>
<comment type="similarity">
    <text evidence="1">Belongs to the glycosyl hydrolase 2 family.</text>
</comment>
<dbReference type="HOGENOM" id="CLU_006501_4_1_1"/>
<dbReference type="GO" id="GO:0004553">
    <property type="term" value="F:hydrolase activity, hydrolyzing O-glycosyl compounds"/>
    <property type="evidence" value="ECO:0007669"/>
    <property type="project" value="InterPro"/>
</dbReference>
<dbReference type="InterPro" id="IPR006103">
    <property type="entry name" value="Glyco_hydro_2_cat"/>
</dbReference>
<name>A7T3Q0_NEMVE</name>
<dbReference type="InterPro" id="IPR017853">
    <property type="entry name" value="GH"/>
</dbReference>